<evidence type="ECO:0000313" key="2">
    <source>
        <dbReference type="Proteomes" id="UP001060085"/>
    </source>
</evidence>
<protein>
    <submittedName>
        <fullName evidence="1">Uncharacterized protein</fullName>
    </submittedName>
</protein>
<name>A0ACC0C9Q3_CATRO</name>
<organism evidence="1 2">
    <name type="scientific">Catharanthus roseus</name>
    <name type="common">Madagascar periwinkle</name>
    <name type="synonym">Vinca rosea</name>
    <dbReference type="NCBI Taxonomy" id="4058"/>
    <lineage>
        <taxon>Eukaryota</taxon>
        <taxon>Viridiplantae</taxon>
        <taxon>Streptophyta</taxon>
        <taxon>Embryophyta</taxon>
        <taxon>Tracheophyta</taxon>
        <taxon>Spermatophyta</taxon>
        <taxon>Magnoliopsida</taxon>
        <taxon>eudicotyledons</taxon>
        <taxon>Gunneridae</taxon>
        <taxon>Pentapetalae</taxon>
        <taxon>asterids</taxon>
        <taxon>lamiids</taxon>
        <taxon>Gentianales</taxon>
        <taxon>Apocynaceae</taxon>
        <taxon>Rauvolfioideae</taxon>
        <taxon>Vinceae</taxon>
        <taxon>Catharanthinae</taxon>
        <taxon>Catharanthus</taxon>
    </lineage>
</organism>
<reference evidence="2" key="1">
    <citation type="journal article" date="2023" name="Nat. Plants">
        <title>Single-cell RNA sequencing provides a high-resolution roadmap for understanding the multicellular compartmentation of specialized metabolism.</title>
        <authorList>
            <person name="Sun S."/>
            <person name="Shen X."/>
            <person name="Li Y."/>
            <person name="Li Y."/>
            <person name="Wang S."/>
            <person name="Li R."/>
            <person name="Zhang H."/>
            <person name="Shen G."/>
            <person name="Guo B."/>
            <person name="Wei J."/>
            <person name="Xu J."/>
            <person name="St-Pierre B."/>
            <person name="Chen S."/>
            <person name="Sun C."/>
        </authorList>
    </citation>
    <scope>NUCLEOTIDE SEQUENCE [LARGE SCALE GENOMIC DNA]</scope>
</reference>
<proteinExistence type="predicted"/>
<dbReference type="Proteomes" id="UP001060085">
    <property type="component" value="Linkage Group LG01"/>
</dbReference>
<comment type="caution">
    <text evidence="1">The sequence shown here is derived from an EMBL/GenBank/DDBJ whole genome shotgun (WGS) entry which is preliminary data.</text>
</comment>
<sequence length="139" mass="16099">MDGYDCFSDNPIMNNDDETRYLWTIRPNMSKEGIHTFSKVQHTHVSTDEDHPNIRQYVTAITHMVFDEPSMLYSDVEGDDDDDDDNADEDYDESSESDNDNNTNDEEDDISTPVNPLSSTTVNQRLSNFHLIIHHLEHF</sequence>
<accession>A0ACC0C9Q3</accession>
<gene>
    <name evidence="1" type="ORF">M9H77_02756</name>
</gene>
<keyword evidence="2" id="KW-1185">Reference proteome</keyword>
<evidence type="ECO:0000313" key="1">
    <source>
        <dbReference type="EMBL" id="KAI5681528.1"/>
    </source>
</evidence>
<dbReference type="EMBL" id="CM044701">
    <property type="protein sequence ID" value="KAI5681528.1"/>
    <property type="molecule type" value="Genomic_DNA"/>
</dbReference>